<name>A0A2N8SZ97_STUST</name>
<evidence type="ECO:0008006" key="3">
    <source>
        <dbReference type="Google" id="ProtNLM"/>
    </source>
</evidence>
<protein>
    <recommendedName>
        <fullName evidence="3">LVIVD repeat-containing protein</fullName>
    </recommendedName>
</protein>
<evidence type="ECO:0000313" key="1">
    <source>
        <dbReference type="EMBL" id="PNG07813.1"/>
    </source>
</evidence>
<dbReference type="AlphaFoldDB" id="A0A2N8SZ97"/>
<comment type="caution">
    <text evidence="1">The sequence shown here is derived from an EMBL/GenBank/DDBJ whole genome shotgun (WGS) entry which is preliminary data.</text>
</comment>
<organism evidence="1 2">
    <name type="scientific">Stutzerimonas stutzeri</name>
    <name type="common">Pseudomonas stutzeri</name>
    <dbReference type="NCBI Taxonomy" id="316"/>
    <lineage>
        <taxon>Bacteria</taxon>
        <taxon>Pseudomonadati</taxon>
        <taxon>Pseudomonadota</taxon>
        <taxon>Gammaproteobacteria</taxon>
        <taxon>Pseudomonadales</taxon>
        <taxon>Pseudomonadaceae</taxon>
        <taxon>Stutzerimonas</taxon>
    </lineage>
</organism>
<dbReference type="Proteomes" id="UP000235897">
    <property type="component" value="Unassembled WGS sequence"/>
</dbReference>
<dbReference type="SUPFAM" id="SSF51004">
    <property type="entry name" value="C-terminal (heme d1) domain of cytochrome cd1-nitrite reductase"/>
    <property type="match status" value="1"/>
</dbReference>
<evidence type="ECO:0000313" key="2">
    <source>
        <dbReference type="Proteomes" id="UP000235897"/>
    </source>
</evidence>
<dbReference type="InterPro" id="IPR011048">
    <property type="entry name" value="Haem_d1_sf"/>
</dbReference>
<dbReference type="OrthoDB" id="8375at2"/>
<accession>A0A2N8SZ97</accession>
<gene>
    <name evidence="1" type="ORF">CXL00_01815</name>
</gene>
<proteinExistence type="predicted"/>
<dbReference type="SUPFAM" id="SSF75011">
    <property type="entry name" value="3-carboxy-cis,cis-mucoante lactonizing enzyme"/>
    <property type="match status" value="1"/>
</dbReference>
<dbReference type="InterPro" id="IPR013211">
    <property type="entry name" value="LVIVD"/>
</dbReference>
<dbReference type="Pfam" id="PF08309">
    <property type="entry name" value="LVIVD"/>
    <property type="match status" value="3"/>
</dbReference>
<sequence length="410" mass="44870">MYQPDSAANISFVAHSDQGGRPDGVQVIVHRGFAYVGHMFNDGFSVIDVRDPRNPRPMAFVPMPKNTRSHHLQVADDLLLAINGPSIWTLAQYQDQSKYFANTLTQSFQDEALQFSAGVRIYDISQPGVPREITFFQVPGLGVNRIWWVGGRYAYVAVHMEGFTDHVMAILDLAVPERPVIVGRWWLPGQWAAGGEVSQVPAGRRYAAHHAIVAGSLAYGAWRDGGFTVHDISDPTNPNPVSHLNWCPPFAGGTHTALPLPDRGLAVVADEATTVHCANGVPRIWLVDVREPLNPVPIATLPVPDETDYCAKGGKFGPHNLHENRPASWQNTNLIFASYLNAGVRAYDISNPFQPREAGHFVPPAPQSLIDTRPNAPHVVQSGDLFVDPDGLIYLTDPNAGLHILQFEGG</sequence>
<dbReference type="EMBL" id="POUW01000001">
    <property type="protein sequence ID" value="PNG07813.1"/>
    <property type="molecule type" value="Genomic_DNA"/>
</dbReference>
<reference evidence="1 2" key="1">
    <citation type="submission" date="2018-01" db="EMBL/GenBank/DDBJ databases">
        <title>Denitrification phenotypes of diverse strains of Pseudomonas stutzeri.</title>
        <authorList>
            <person name="Milligan D.A."/>
            <person name="Bergaust L."/>
            <person name="Bakken L.R."/>
            <person name="Frostegard A."/>
        </authorList>
    </citation>
    <scope>NUCLEOTIDE SEQUENCE [LARGE SCALE GENOMIC DNA]</scope>
    <source>
        <strain evidence="1 2">28a3</strain>
    </source>
</reference>
<dbReference type="RefSeq" id="WP_068678702.1">
    <property type="nucleotide sequence ID" value="NZ_JAMOIG010000009.1"/>
</dbReference>